<accession>A0A844ZJ10</accession>
<keyword evidence="2" id="KW-1185">Reference proteome</keyword>
<evidence type="ECO:0000313" key="1">
    <source>
        <dbReference type="EMBL" id="MXO86980.1"/>
    </source>
</evidence>
<dbReference type="Pfam" id="PF13489">
    <property type="entry name" value="Methyltransf_23"/>
    <property type="match status" value="1"/>
</dbReference>
<keyword evidence="1" id="KW-0808">Transferase</keyword>
<reference evidence="1 2" key="1">
    <citation type="submission" date="2019-12" db="EMBL/GenBank/DDBJ databases">
        <title>Genomic-based taxomic classification of the family Erythrobacteraceae.</title>
        <authorList>
            <person name="Xu L."/>
        </authorList>
    </citation>
    <scope>NUCLEOTIDE SEQUENCE [LARGE SCALE GENOMIC DNA]</scope>
    <source>
        <strain evidence="1 2">MCCC 1A09962</strain>
    </source>
</reference>
<dbReference type="PANTHER" id="PTHR43861">
    <property type="entry name" value="TRANS-ACONITATE 2-METHYLTRANSFERASE-RELATED"/>
    <property type="match status" value="1"/>
</dbReference>
<dbReference type="SUPFAM" id="SSF53335">
    <property type="entry name" value="S-adenosyl-L-methionine-dependent methyltransferases"/>
    <property type="match status" value="1"/>
</dbReference>
<dbReference type="CDD" id="cd02440">
    <property type="entry name" value="AdoMet_MTases"/>
    <property type="match status" value="1"/>
</dbReference>
<sequence>MDAAAFESLRTSQQEHWWFRGRRAVVRSLIANNVELSADAEILEAGCGYGGNLEMLSEFGRVQAFEYSEEARAYSDSTFSGNVAWGRLPDRIGFAEKSFDLIALLDVLEHIEDDRSALSALAGRLSPAGKIVLTVPALPWLWSEHDEMHHHFRRYTQSGLESRIREAGLVPSRIGYFNSLLFPLALAQRGLAKFGIGKGVDKETPDALLNGILTSVFSSEASLVNRMKLPIGLSLYAVLERKNASCHVS</sequence>
<dbReference type="PANTHER" id="PTHR43861:SF6">
    <property type="entry name" value="METHYLTRANSFERASE TYPE 11"/>
    <property type="match status" value="1"/>
</dbReference>
<organism evidence="1 2">
    <name type="scientific">Parapontixanthobacter aurantiacus</name>
    <dbReference type="NCBI Taxonomy" id="1463599"/>
    <lineage>
        <taxon>Bacteria</taxon>
        <taxon>Pseudomonadati</taxon>
        <taxon>Pseudomonadota</taxon>
        <taxon>Alphaproteobacteria</taxon>
        <taxon>Sphingomonadales</taxon>
        <taxon>Erythrobacteraceae</taxon>
        <taxon>Parapontixanthobacter</taxon>
    </lineage>
</organism>
<proteinExistence type="predicted"/>
<dbReference type="Gene3D" id="3.40.50.150">
    <property type="entry name" value="Vaccinia Virus protein VP39"/>
    <property type="match status" value="1"/>
</dbReference>
<protein>
    <submittedName>
        <fullName evidence="1">Methyltransferase domain-containing protein</fullName>
    </submittedName>
</protein>
<dbReference type="GO" id="GO:0008168">
    <property type="term" value="F:methyltransferase activity"/>
    <property type="evidence" value="ECO:0007669"/>
    <property type="project" value="UniProtKB-KW"/>
</dbReference>
<dbReference type="AlphaFoldDB" id="A0A844ZJ10"/>
<dbReference type="RefSeq" id="WP_160685038.1">
    <property type="nucleotide sequence ID" value="NZ_WTYW01000005.1"/>
</dbReference>
<gene>
    <name evidence="1" type="ORF">GRI38_13180</name>
</gene>
<dbReference type="Proteomes" id="UP000433104">
    <property type="component" value="Unassembled WGS sequence"/>
</dbReference>
<comment type="caution">
    <text evidence="1">The sequence shown here is derived from an EMBL/GenBank/DDBJ whole genome shotgun (WGS) entry which is preliminary data.</text>
</comment>
<evidence type="ECO:0000313" key="2">
    <source>
        <dbReference type="Proteomes" id="UP000433104"/>
    </source>
</evidence>
<dbReference type="GO" id="GO:0032259">
    <property type="term" value="P:methylation"/>
    <property type="evidence" value="ECO:0007669"/>
    <property type="project" value="UniProtKB-KW"/>
</dbReference>
<dbReference type="InterPro" id="IPR029063">
    <property type="entry name" value="SAM-dependent_MTases_sf"/>
</dbReference>
<dbReference type="EMBL" id="WTYW01000005">
    <property type="protein sequence ID" value="MXO86980.1"/>
    <property type="molecule type" value="Genomic_DNA"/>
</dbReference>
<name>A0A844ZJ10_9SPHN</name>
<dbReference type="OrthoDB" id="9810247at2"/>
<keyword evidence="1" id="KW-0489">Methyltransferase</keyword>